<sequence length="269" mass="28741">PTDPFRPIHELKARRAPVRPPPCRTTIEVVSPGNLQLLHAQFASLPEDSTRAVESPPPARRDQLAELDAGAPQRRAGGFEAPPRRIGRETAGTAGHAGARTPCCSAGWRTWRPSSRRRPRMRTTRLCARRSLHDRYQQLVKRLDQENKAKSKISMNYDELKFKLESIERAQSMADLSLSVTSPRGFSTLGGGPAFSGPEGRGGGSSGAEDSDSAAGSSLMSRSMYVPSSGGTSGGGGGSGGAARRRGLQHDRNKRRTISTAGDGGARDS</sequence>
<feature type="region of interest" description="Disordered" evidence="1">
    <location>
        <begin position="45"/>
        <end position="99"/>
    </location>
</feature>
<accession>A0A1I8JQM7</accession>
<feature type="compositionally biased region" description="Low complexity" evidence="1">
    <location>
        <begin position="89"/>
        <end position="99"/>
    </location>
</feature>
<reference evidence="3" key="1">
    <citation type="submission" date="2016-11" db="UniProtKB">
        <authorList>
            <consortium name="WormBaseParasite"/>
        </authorList>
    </citation>
    <scope>IDENTIFICATION</scope>
</reference>
<evidence type="ECO:0000256" key="1">
    <source>
        <dbReference type="SAM" id="MobiDB-lite"/>
    </source>
</evidence>
<feature type="compositionally biased region" description="Basic residues" evidence="1">
    <location>
        <begin position="243"/>
        <end position="257"/>
    </location>
</feature>
<feature type="region of interest" description="Disordered" evidence="1">
    <location>
        <begin position="189"/>
        <end position="269"/>
    </location>
</feature>
<feature type="compositionally biased region" description="Basic and acidic residues" evidence="1">
    <location>
        <begin position="1"/>
        <end position="13"/>
    </location>
</feature>
<evidence type="ECO:0000313" key="3">
    <source>
        <dbReference type="WBParaSite" id="snap_masked-unitig_33969-processed-gene-0.0-mRNA-1"/>
    </source>
</evidence>
<feature type="compositionally biased region" description="Gly residues" evidence="1">
    <location>
        <begin position="189"/>
        <end position="206"/>
    </location>
</feature>
<dbReference type="WBParaSite" id="snap_masked-unitig_33969-processed-gene-0.0-mRNA-1">
    <property type="protein sequence ID" value="snap_masked-unitig_33969-processed-gene-0.0-mRNA-1"/>
    <property type="gene ID" value="snap_masked-unitig_33969-processed-gene-0.0"/>
</dbReference>
<dbReference type="AlphaFoldDB" id="A0A1I8JQM7"/>
<feature type="compositionally biased region" description="Gly residues" evidence="1">
    <location>
        <begin position="231"/>
        <end position="241"/>
    </location>
</feature>
<evidence type="ECO:0000313" key="2">
    <source>
        <dbReference type="Proteomes" id="UP000095280"/>
    </source>
</evidence>
<name>A0A1I8JQM7_9PLAT</name>
<organism evidence="2 3">
    <name type="scientific">Macrostomum lignano</name>
    <dbReference type="NCBI Taxonomy" id="282301"/>
    <lineage>
        <taxon>Eukaryota</taxon>
        <taxon>Metazoa</taxon>
        <taxon>Spiralia</taxon>
        <taxon>Lophotrochozoa</taxon>
        <taxon>Platyhelminthes</taxon>
        <taxon>Rhabditophora</taxon>
        <taxon>Macrostomorpha</taxon>
        <taxon>Macrostomida</taxon>
        <taxon>Macrostomidae</taxon>
        <taxon>Macrostomum</taxon>
    </lineage>
</organism>
<feature type="region of interest" description="Disordered" evidence="1">
    <location>
        <begin position="1"/>
        <end position="23"/>
    </location>
</feature>
<dbReference type="Proteomes" id="UP000095280">
    <property type="component" value="Unplaced"/>
</dbReference>
<keyword evidence="2" id="KW-1185">Reference proteome</keyword>
<protein>
    <submittedName>
        <fullName evidence="3">DMAP1 domain-containing protein</fullName>
    </submittedName>
</protein>
<proteinExistence type="predicted"/>